<reference evidence="4" key="1">
    <citation type="submission" date="2018-03" db="EMBL/GenBank/DDBJ databases">
        <authorList>
            <person name="Guldener U."/>
        </authorList>
    </citation>
    <scope>NUCLEOTIDE SEQUENCE</scope>
</reference>
<feature type="domain" description="Tri-helical" evidence="2">
    <location>
        <begin position="177"/>
        <end position="263"/>
    </location>
</feature>
<dbReference type="Pfam" id="PF24465">
    <property type="entry name" value="Tri-helical"/>
    <property type="match status" value="2"/>
</dbReference>
<dbReference type="PANTHER" id="PTHR38788:SF5">
    <property type="entry name" value="CLR5 DOMAIN-CONTAINING PROTEIN"/>
    <property type="match status" value="1"/>
</dbReference>
<name>A0AAE8MZB2_9PEZI</name>
<dbReference type="InterPro" id="IPR057940">
    <property type="entry name" value="Tri-helical_dom"/>
</dbReference>
<feature type="compositionally biased region" description="Polar residues" evidence="1">
    <location>
        <begin position="408"/>
        <end position="419"/>
    </location>
</feature>
<dbReference type="EMBL" id="ONZQ02000006">
    <property type="protein sequence ID" value="SPO02394.1"/>
    <property type="molecule type" value="Genomic_DNA"/>
</dbReference>
<feature type="region of interest" description="Disordered" evidence="1">
    <location>
        <begin position="366"/>
        <end position="419"/>
    </location>
</feature>
<evidence type="ECO:0000313" key="4">
    <source>
        <dbReference type="EMBL" id="SPO02394.1"/>
    </source>
</evidence>
<feature type="domain" description="DUF7767" evidence="3">
    <location>
        <begin position="519"/>
        <end position="612"/>
    </location>
</feature>
<keyword evidence="5" id="KW-1185">Reference proteome</keyword>
<feature type="compositionally biased region" description="Basic and acidic residues" evidence="1">
    <location>
        <begin position="366"/>
        <end position="382"/>
    </location>
</feature>
<evidence type="ECO:0000259" key="3">
    <source>
        <dbReference type="Pfam" id="PF24962"/>
    </source>
</evidence>
<comment type="caution">
    <text evidence="4">The sequence shown here is derived from an EMBL/GenBank/DDBJ whole genome shotgun (WGS) entry which is preliminary data.</text>
</comment>
<proteinExistence type="predicted"/>
<dbReference type="AlphaFoldDB" id="A0AAE8MZB2"/>
<dbReference type="PANTHER" id="PTHR38788">
    <property type="entry name" value="CLR5 DOMAIN-CONTAINING PROTEIN"/>
    <property type="match status" value="1"/>
</dbReference>
<dbReference type="Proteomes" id="UP001187682">
    <property type="component" value="Unassembled WGS sequence"/>
</dbReference>
<evidence type="ECO:0000256" key="1">
    <source>
        <dbReference type="SAM" id="MobiDB-lite"/>
    </source>
</evidence>
<sequence length="614" mass="67496">METDWTWDIFGDHADELSPLPGSKRAFQGQFRRWGFPLKQNPVYRDDRLATRVRELWERNMPQREMLRILGEDGFEIKDRELVRLRTRNKWLLRDPRGDSRLEGTPEDKGFAAAESSPDPITPYNDAESPGEGMATPGSPATGGSRKRRRRTRGWAGQPADPPGPPRFPSETTIDEARVILQLDSAGYRAVRTVFQRICEANGVVKKTLAGPERWDATKAELVREVPQLQTLMWAVAEEERDAERRKLALDIICTDVTKRMRDGDKRMTLADAKKVLGINPEEARGLRSAFYKVLAGQEVPVRCKSTAGAGRWVELMGEWVAGSELVRGLLPGDQGSPEYKERWKALDILATDVMKRMRDERIRKEARVRGKGKSADAKVEGEPSGVLTEQGTATRGGGSELAEVSPGSIQASPATVSSMDPEDGIGAMMSDFDHVSPVPPLQLVPVVNLRAQGGGSMSDDSSHHHRLLFESPADIALDRQLLIPGGSPAYVDQPYAPFIQSPLTYSPHPHHHHMPLQQTTIAVYLRLHPSSTYVAAPAIWIATLSSHSLQELRHVAAEKFGDAATCVAVEGVLRDGEGGECALGIGGDEELGAYLAHLGGGTPTFNITLAWRG</sequence>
<protein>
    <recommendedName>
        <fullName evidence="6">Clr5 domain-containing protein</fullName>
    </recommendedName>
</protein>
<organism evidence="4 5">
    <name type="scientific">Cephalotrichum gorgonifer</name>
    <dbReference type="NCBI Taxonomy" id="2041049"/>
    <lineage>
        <taxon>Eukaryota</taxon>
        <taxon>Fungi</taxon>
        <taxon>Dikarya</taxon>
        <taxon>Ascomycota</taxon>
        <taxon>Pezizomycotina</taxon>
        <taxon>Sordariomycetes</taxon>
        <taxon>Hypocreomycetidae</taxon>
        <taxon>Microascales</taxon>
        <taxon>Microascaceae</taxon>
        <taxon>Cephalotrichum</taxon>
    </lineage>
</organism>
<feature type="compositionally biased region" description="Basic and acidic residues" evidence="1">
    <location>
        <begin position="95"/>
        <end position="110"/>
    </location>
</feature>
<gene>
    <name evidence="4" type="ORF">DNG_05067</name>
</gene>
<dbReference type="InterPro" id="IPR056669">
    <property type="entry name" value="DUF7767"/>
</dbReference>
<dbReference type="Pfam" id="PF24962">
    <property type="entry name" value="DUF7767"/>
    <property type="match status" value="1"/>
</dbReference>
<feature type="region of interest" description="Disordered" evidence="1">
    <location>
        <begin position="95"/>
        <end position="171"/>
    </location>
</feature>
<evidence type="ECO:0000259" key="2">
    <source>
        <dbReference type="Pfam" id="PF24465"/>
    </source>
</evidence>
<accession>A0AAE8MZB2</accession>
<feature type="domain" description="Tri-helical" evidence="2">
    <location>
        <begin position="273"/>
        <end position="361"/>
    </location>
</feature>
<evidence type="ECO:0000313" key="5">
    <source>
        <dbReference type="Proteomes" id="UP001187682"/>
    </source>
</evidence>
<evidence type="ECO:0008006" key="6">
    <source>
        <dbReference type="Google" id="ProtNLM"/>
    </source>
</evidence>